<accession>M8BGA6</accession>
<proteinExistence type="predicted"/>
<reference evidence="1" key="1">
    <citation type="submission" date="2015-06" db="UniProtKB">
        <authorList>
            <consortium name="EnsemblPlants"/>
        </authorList>
    </citation>
    <scope>IDENTIFICATION</scope>
</reference>
<sequence length="67" mass="7654">MEQYNCDLILHFIFWFLKRCKKSLEAKPRAGRTTVNNGYRFSRSQGTGYRCGCVLVIAIQCCASKAT</sequence>
<evidence type="ECO:0000313" key="1">
    <source>
        <dbReference type="EnsemblPlants" id="EMT21009"/>
    </source>
</evidence>
<dbReference type="AlphaFoldDB" id="M8BGA6"/>
<name>M8BGA6_AEGTA</name>
<dbReference type="EnsemblPlants" id="EMT21009">
    <property type="protein sequence ID" value="EMT21009"/>
    <property type="gene ID" value="F775_09314"/>
</dbReference>
<protein>
    <submittedName>
        <fullName evidence="1">Uncharacterized protein</fullName>
    </submittedName>
</protein>
<organism evidence="1">
    <name type="scientific">Aegilops tauschii</name>
    <name type="common">Tausch's goatgrass</name>
    <name type="synonym">Aegilops squarrosa</name>
    <dbReference type="NCBI Taxonomy" id="37682"/>
    <lineage>
        <taxon>Eukaryota</taxon>
        <taxon>Viridiplantae</taxon>
        <taxon>Streptophyta</taxon>
        <taxon>Embryophyta</taxon>
        <taxon>Tracheophyta</taxon>
        <taxon>Spermatophyta</taxon>
        <taxon>Magnoliopsida</taxon>
        <taxon>Liliopsida</taxon>
        <taxon>Poales</taxon>
        <taxon>Poaceae</taxon>
        <taxon>BOP clade</taxon>
        <taxon>Pooideae</taxon>
        <taxon>Triticodae</taxon>
        <taxon>Triticeae</taxon>
        <taxon>Triticinae</taxon>
        <taxon>Aegilops</taxon>
    </lineage>
</organism>